<keyword evidence="11" id="KW-0460">Magnesium</keyword>
<reference evidence="14" key="1">
    <citation type="journal article" date="2019" name="Int. J. Syst. Evol. Microbiol.">
        <title>The Global Catalogue of Microorganisms (GCM) 10K type strain sequencing project: providing services to taxonomists for standard genome sequencing and annotation.</title>
        <authorList>
            <consortium name="The Broad Institute Genomics Platform"/>
            <consortium name="The Broad Institute Genome Sequencing Center for Infectious Disease"/>
            <person name="Wu L."/>
            <person name="Ma J."/>
        </authorList>
    </citation>
    <scope>NUCLEOTIDE SEQUENCE [LARGE SCALE GENOMIC DNA]</scope>
    <source>
        <strain evidence="14">CGMCC 1.10188</strain>
    </source>
</reference>
<evidence type="ECO:0000256" key="7">
    <source>
        <dbReference type="ARBA" id="ARBA00022688"/>
    </source>
</evidence>
<dbReference type="Proteomes" id="UP000603352">
    <property type="component" value="Unassembled WGS sequence"/>
</dbReference>
<proteinExistence type="inferred from homology"/>
<keyword evidence="5 11" id="KW-0997">Cell inner membrane</keyword>
<evidence type="ECO:0000256" key="2">
    <source>
        <dbReference type="ARBA" id="ARBA00004141"/>
    </source>
</evidence>
<comment type="subcellular location">
    <subcellularLocation>
        <location evidence="11">Cell inner membrane</location>
        <topology evidence="11">Multi-pass membrane protein</topology>
    </subcellularLocation>
    <subcellularLocation>
        <location evidence="2">Membrane</location>
        <topology evidence="2">Multi-pass membrane protein</topology>
    </subcellularLocation>
</comment>
<evidence type="ECO:0000256" key="11">
    <source>
        <dbReference type="HAMAP-Rule" id="MF_01635"/>
    </source>
</evidence>
<accession>A0ABQ1IKX0</accession>
<gene>
    <name evidence="11 13" type="primary">ubiA</name>
    <name evidence="13" type="ORF">GCM10011505_28900</name>
</gene>
<keyword evidence="10 11" id="KW-0472">Membrane</keyword>
<dbReference type="Gene3D" id="1.10.357.140">
    <property type="entry name" value="UbiA prenyltransferase"/>
    <property type="match status" value="1"/>
</dbReference>
<evidence type="ECO:0000256" key="10">
    <source>
        <dbReference type="ARBA" id="ARBA00023136"/>
    </source>
</evidence>
<evidence type="ECO:0000313" key="13">
    <source>
        <dbReference type="EMBL" id="GGB45875.1"/>
    </source>
</evidence>
<evidence type="ECO:0000256" key="8">
    <source>
        <dbReference type="ARBA" id="ARBA00022692"/>
    </source>
</evidence>
<comment type="function">
    <text evidence="11">Catalyzes the prenylation of para-hydroxybenzoate (PHB) with an all-trans polyprenyl group. Mediates the second step in the final reaction sequence of ubiquinone-8 (UQ-8) biosynthesis, which is the condensation of the polyisoprenoid side chain with PHB, generating the first membrane-bound Q intermediate 3-octaprenyl-4-hydroxybenzoate.</text>
</comment>
<evidence type="ECO:0000256" key="4">
    <source>
        <dbReference type="ARBA" id="ARBA00022475"/>
    </source>
</evidence>
<keyword evidence="14" id="KW-1185">Reference proteome</keyword>
<keyword evidence="6 11" id="KW-0808">Transferase</keyword>
<keyword evidence="9 11" id="KW-1133">Transmembrane helix</keyword>
<comment type="catalytic activity">
    <reaction evidence="11">
        <text>all-trans-octaprenyl diphosphate + 4-hydroxybenzoate = 4-hydroxy-3-(all-trans-octaprenyl)benzoate + diphosphate</text>
        <dbReference type="Rhea" id="RHEA:27782"/>
        <dbReference type="ChEBI" id="CHEBI:1617"/>
        <dbReference type="ChEBI" id="CHEBI:17879"/>
        <dbReference type="ChEBI" id="CHEBI:33019"/>
        <dbReference type="ChEBI" id="CHEBI:57711"/>
        <dbReference type="EC" id="2.5.1.39"/>
    </reaction>
</comment>
<dbReference type="CDD" id="cd13959">
    <property type="entry name" value="PT_UbiA_COQ2"/>
    <property type="match status" value="1"/>
</dbReference>
<protein>
    <recommendedName>
        <fullName evidence="11 12">4-hydroxybenzoate octaprenyltransferase</fullName>
        <ecNumber evidence="11 12">2.5.1.39</ecNumber>
    </recommendedName>
    <alternativeName>
        <fullName evidence="11">4-HB polyprenyltransferase</fullName>
    </alternativeName>
</protein>
<dbReference type="PANTHER" id="PTHR11048:SF28">
    <property type="entry name" value="4-HYDROXYBENZOATE POLYPRENYLTRANSFERASE, MITOCHONDRIAL"/>
    <property type="match status" value="1"/>
</dbReference>
<sequence length="326" mass="35105">MAEPAARAEAGHTDIHADRGLLRILPGSVKPYALLARWDRPIGWWLLLLPGLWAIALAAPAGGLPDIGLMVLFLVGAIAMRGFGCTINDLADRHYDARVERTRGRPIPSGQVTPRQALLFLVPQGLIGLVVLLMLPVPAIVIGLASVLLIVPYPFMKRITYWPQAWLGLTFNWAALVGWAAASGAHDLPTMLPGLLLYAGGIFWTLGYDTIYAHQDREDDLMVGVKSTALALGRRTKPAVAVFYAIFWLFTVAAGLSAGFGVGWVLAMAFTGSHLLWQVRRLDIDDPAMCLRLFKSNRDLGLVLLATIILARHALGGGLLPGGLGG</sequence>
<evidence type="ECO:0000256" key="1">
    <source>
        <dbReference type="ARBA" id="ARBA00001946"/>
    </source>
</evidence>
<feature type="transmembrane region" description="Helical" evidence="11">
    <location>
        <begin position="239"/>
        <end position="256"/>
    </location>
</feature>
<feature type="transmembrane region" description="Helical" evidence="11">
    <location>
        <begin position="165"/>
        <end position="182"/>
    </location>
</feature>
<name>A0ABQ1IKX0_9PROT</name>
<dbReference type="EMBL" id="BMDZ01000034">
    <property type="protein sequence ID" value="GGB45875.1"/>
    <property type="molecule type" value="Genomic_DNA"/>
</dbReference>
<evidence type="ECO:0000256" key="3">
    <source>
        <dbReference type="ARBA" id="ARBA00005985"/>
    </source>
</evidence>
<dbReference type="InterPro" id="IPR006370">
    <property type="entry name" value="HB_polyprenyltransferase-like"/>
</dbReference>
<dbReference type="InterPro" id="IPR039653">
    <property type="entry name" value="Prenyltransferase"/>
</dbReference>
<comment type="pathway">
    <text evidence="11">Cofactor biosynthesis; ubiquinone biosynthesis.</text>
</comment>
<feature type="transmembrane region" description="Helical" evidence="11">
    <location>
        <begin position="188"/>
        <end position="207"/>
    </location>
</feature>
<organism evidence="13 14">
    <name type="scientific">Tistrella bauzanensis</name>
    <dbReference type="NCBI Taxonomy" id="657419"/>
    <lineage>
        <taxon>Bacteria</taxon>
        <taxon>Pseudomonadati</taxon>
        <taxon>Pseudomonadota</taxon>
        <taxon>Alphaproteobacteria</taxon>
        <taxon>Geminicoccales</taxon>
        <taxon>Geminicoccaceae</taxon>
        <taxon>Tistrella</taxon>
    </lineage>
</organism>
<feature type="transmembrane region" description="Helical" evidence="11">
    <location>
        <begin position="67"/>
        <end position="84"/>
    </location>
</feature>
<feature type="transmembrane region" description="Helical" evidence="11">
    <location>
        <begin position="42"/>
        <end position="60"/>
    </location>
</feature>
<dbReference type="Pfam" id="PF01040">
    <property type="entry name" value="UbiA"/>
    <property type="match status" value="1"/>
</dbReference>
<keyword evidence="7 11" id="KW-0831">Ubiquinone biosynthesis</keyword>
<evidence type="ECO:0000256" key="9">
    <source>
        <dbReference type="ARBA" id="ARBA00022989"/>
    </source>
</evidence>
<comment type="caution">
    <text evidence="13">The sequence shown here is derived from an EMBL/GenBank/DDBJ whole genome shotgun (WGS) entry which is preliminary data.</text>
</comment>
<dbReference type="Gene3D" id="1.20.120.1780">
    <property type="entry name" value="UbiA prenyltransferase"/>
    <property type="match status" value="1"/>
</dbReference>
<keyword evidence="8 11" id="KW-0812">Transmembrane</keyword>
<dbReference type="PROSITE" id="PS00943">
    <property type="entry name" value="UBIA"/>
    <property type="match status" value="1"/>
</dbReference>
<feature type="transmembrane region" description="Helical" evidence="11">
    <location>
        <begin position="300"/>
        <end position="320"/>
    </location>
</feature>
<dbReference type="NCBIfam" id="TIGR01474">
    <property type="entry name" value="ubiA_proteo"/>
    <property type="match status" value="1"/>
</dbReference>
<evidence type="ECO:0000256" key="12">
    <source>
        <dbReference type="NCBIfam" id="TIGR01474"/>
    </source>
</evidence>
<dbReference type="RefSeq" id="WP_188579085.1">
    <property type="nucleotide sequence ID" value="NZ_BMDZ01000034.1"/>
</dbReference>
<evidence type="ECO:0000313" key="14">
    <source>
        <dbReference type="Proteomes" id="UP000603352"/>
    </source>
</evidence>
<evidence type="ECO:0000256" key="6">
    <source>
        <dbReference type="ARBA" id="ARBA00022679"/>
    </source>
</evidence>
<keyword evidence="4 11" id="KW-1003">Cell membrane</keyword>
<comment type="cofactor">
    <cofactor evidence="1 11">
        <name>Mg(2+)</name>
        <dbReference type="ChEBI" id="CHEBI:18420"/>
    </cofactor>
</comment>
<dbReference type="InterPro" id="IPR000537">
    <property type="entry name" value="UbiA_prenyltransferase"/>
</dbReference>
<feature type="transmembrane region" description="Helical" evidence="11">
    <location>
        <begin position="126"/>
        <end position="153"/>
    </location>
</feature>
<dbReference type="EC" id="2.5.1.39" evidence="11 12"/>
<dbReference type="InterPro" id="IPR044878">
    <property type="entry name" value="UbiA_sf"/>
</dbReference>
<comment type="similarity">
    <text evidence="3 11">Belongs to the UbiA prenyltransferase family.</text>
</comment>
<dbReference type="HAMAP" id="MF_01635">
    <property type="entry name" value="UbiA"/>
    <property type="match status" value="1"/>
</dbReference>
<evidence type="ECO:0000256" key="5">
    <source>
        <dbReference type="ARBA" id="ARBA00022519"/>
    </source>
</evidence>
<dbReference type="PANTHER" id="PTHR11048">
    <property type="entry name" value="PRENYLTRANSFERASES"/>
    <property type="match status" value="1"/>
</dbReference>
<dbReference type="InterPro" id="IPR030470">
    <property type="entry name" value="UbiA_prenylTrfase_CS"/>
</dbReference>